<evidence type="ECO:0000259" key="3">
    <source>
        <dbReference type="Pfam" id="PF01464"/>
    </source>
</evidence>
<comment type="similarity">
    <text evidence="1">Belongs to the virb1 family.</text>
</comment>
<dbReference type="Gene3D" id="1.10.530.10">
    <property type="match status" value="1"/>
</dbReference>
<feature type="signal peptide" evidence="2">
    <location>
        <begin position="1"/>
        <end position="17"/>
    </location>
</feature>
<dbReference type="EMBL" id="LT962688">
    <property type="protein sequence ID" value="SOR32270.1"/>
    <property type="molecule type" value="Genomic_DNA"/>
</dbReference>
<feature type="chain" id="PRO_5014970813" description="Transglycosylase SLT domain-containing protein" evidence="2">
    <location>
        <begin position="18"/>
        <end position="222"/>
    </location>
</feature>
<feature type="domain" description="Transglycosylase SLT" evidence="3">
    <location>
        <begin position="69"/>
        <end position="192"/>
    </location>
</feature>
<evidence type="ECO:0000256" key="1">
    <source>
        <dbReference type="ARBA" id="ARBA00009387"/>
    </source>
</evidence>
<dbReference type="AlphaFoldDB" id="A0A2N9AY90"/>
<dbReference type="InterPro" id="IPR023346">
    <property type="entry name" value="Lysozyme-like_dom_sf"/>
</dbReference>
<dbReference type="Pfam" id="PF01464">
    <property type="entry name" value="SLT"/>
    <property type="match status" value="1"/>
</dbReference>
<evidence type="ECO:0000313" key="5">
    <source>
        <dbReference type="Proteomes" id="UP000233769"/>
    </source>
</evidence>
<evidence type="ECO:0000256" key="2">
    <source>
        <dbReference type="SAM" id="SignalP"/>
    </source>
</evidence>
<accession>A0A2N9AY90</accession>
<dbReference type="Proteomes" id="UP000233769">
    <property type="component" value="Chromosome tk0001"/>
</dbReference>
<reference evidence="5" key="1">
    <citation type="submission" date="2017-10" db="EMBL/GenBank/DDBJ databases">
        <authorList>
            <person name="Regsiter A."/>
            <person name="William W."/>
        </authorList>
    </citation>
    <scope>NUCLEOTIDE SEQUENCE [LARGE SCALE GENOMIC DNA]</scope>
</reference>
<keyword evidence="2" id="KW-0732">Signal</keyword>
<dbReference type="SUPFAM" id="SSF53955">
    <property type="entry name" value="Lysozyme-like"/>
    <property type="match status" value="1"/>
</dbReference>
<dbReference type="InterPro" id="IPR008258">
    <property type="entry name" value="Transglycosylase_SLT_dom_1"/>
</dbReference>
<organism evidence="4 5">
    <name type="scientific">Methylorubrum extorquens</name>
    <name type="common">Methylobacterium dichloromethanicum</name>
    <name type="synonym">Methylobacterium extorquens</name>
    <dbReference type="NCBI Taxonomy" id="408"/>
    <lineage>
        <taxon>Bacteria</taxon>
        <taxon>Pseudomonadati</taxon>
        <taxon>Pseudomonadota</taxon>
        <taxon>Alphaproteobacteria</taxon>
        <taxon>Hyphomicrobiales</taxon>
        <taxon>Methylobacteriaceae</taxon>
        <taxon>Methylorubrum</taxon>
    </lineage>
</organism>
<gene>
    <name evidence="4" type="ORF">TK0001_5704</name>
</gene>
<evidence type="ECO:0000313" key="4">
    <source>
        <dbReference type="EMBL" id="SOR32270.1"/>
    </source>
</evidence>
<name>A0A2N9AY90_METEX</name>
<protein>
    <recommendedName>
        <fullName evidence="3">Transglycosylase SLT domain-containing protein</fullName>
    </recommendedName>
</protein>
<sequence length="222" mass="23132">MRRILAGAIAAACISSAAGPNAAAAHSTAAEGAAEAASAQAGALGGDARGGSKRPLMAGASRVCERQMAQAAAKHGVPLGMLYAVGLTESGNRGSLQPYAMNIGGKAYFGSGAADVIQRLAQAQQEGVRLVDLGCMQINHHYHRAKFASLEAMIDPAQNVEYATRFLKELKEREGSWTLAVARYHAGPNNNPAQKVYVCRVITNMVATGFGNWTPGAKSFCQ</sequence>
<proteinExistence type="inferred from homology"/>